<evidence type="ECO:0000256" key="1">
    <source>
        <dbReference type="SAM" id="Phobius"/>
    </source>
</evidence>
<evidence type="ECO:0000313" key="3">
    <source>
        <dbReference type="Proteomes" id="UP000006671"/>
    </source>
</evidence>
<feature type="transmembrane region" description="Helical" evidence="1">
    <location>
        <begin position="20"/>
        <end position="45"/>
    </location>
</feature>
<keyword evidence="3" id="KW-1185">Reference proteome</keyword>
<name>D2VDR7_NAEGR</name>
<keyword evidence="1" id="KW-0812">Transmembrane</keyword>
<dbReference type="RefSeq" id="XP_002677690.1">
    <property type="nucleotide sequence ID" value="XM_002677644.1"/>
</dbReference>
<dbReference type="Proteomes" id="UP000006671">
    <property type="component" value="Unassembled WGS sequence"/>
</dbReference>
<feature type="transmembrane region" description="Helical" evidence="1">
    <location>
        <begin position="57"/>
        <end position="74"/>
    </location>
</feature>
<accession>D2VDR7</accession>
<protein>
    <submittedName>
        <fullName evidence="2">Predicted protein</fullName>
    </submittedName>
</protein>
<keyword evidence="1" id="KW-0472">Membrane</keyword>
<dbReference type="VEuPathDB" id="AmoebaDB:NAEGRDRAFT_67015"/>
<feature type="transmembrane region" description="Helical" evidence="1">
    <location>
        <begin position="159"/>
        <end position="184"/>
    </location>
</feature>
<feature type="transmembrane region" description="Helical" evidence="1">
    <location>
        <begin position="109"/>
        <end position="139"/>
    </location>
</feature>
<organism evidence="3">
    <name type="scientific">Naegleria gruberi</name>
    <name type="common">Amoeba</name>
    <dbReference type="NCBI Taxonomy" id="5762"/>
    <lineage>
        <taxon>Eukaryota</taxon>
        <taxon>Discoba</taxon>
        <taxon>Heterolobosea</taxon>
        <taxon>Tetramitia</taxon>
        <taxon>Eutetramitia</taxon>
        <taxon>Vahlkampfiidae</taxon>
        <taxon>Naegleria</taxon>
    </lineage>
</organism>
<keyword evidence="1" id="KW-1133">Transmembrane helix</keyword>
<reference evidence="2 3" key="1">
    <citation type="journal article" date="2010" name="Cell">
        <title>The genome of Naegleria gruberi illuminates early eukaryotic versatility.</title>
        <authorList>
            <person name="Fritz-Laylin L.K."/>
            <person name="Prochnik S.E."/>
            <person name="Ginger M.L."/>
            <person name="Dacks J.B."/>
            <person name="Carpenter M.L."/>
            <person name="Field M.C."/>
            <person name="Kuo A."/>
            <person name="Paredez A."/>
            <person name="Chapman J."/>
            <person name="Pham J."/>
            <person name="Shu S."/>
            <person name="Neupane R."/>
            <person name="Cipriano M."/>
            <person name="Mancuso J."/>
            <person name="Tu H."/>
            <person name="Salamov A."/>
            <person name="Lindquist E."/>
            <person name="Shapiro H."/>
            <person name="Lucas S."/>
            <person name="Grigoriev I.V."/>
            <person name="Cande W.Z."/>
            <person name="Fulton C."/>
            <person name="Rokhsar D.S."/>
            <person name="Dawson S.C."/>
        </authorList>
    </citation>
    <scope>NUCLEOTIDE SEQUENCE [LARGE SCALE GENOMIC DNA]</scope>
    <source>
        <strain evidence="2 3">NEG-M</strain>
    </source>
</reference>
<dbReference type="KEGG" id="ngr:NAEGRDRAFT_67015"/>
<sequence length="205" mass="23012">MPTPSPKTKTTEYEPLIYRIVAFLQVILSLFFNLTLICLIPFMIVANHRTNQTNTEQLVVLGICLIILTLMSMAKNVGTALASWKGTFMAIQEGLQNHITQQNLRTKRFAMIGCGCAIAHMILGLILSYLGTVFIVMLVDNLDDREFDWGVDSLEFDNPFAFVVAIVHLIFNIAAFGVSVWNLILVTREIAHYHNVKPSGEEESH</sequence>
<dbReference type="InParanoid" id="D2VDR7"/>
<gene>
    <name evidence="2" type="ORF">NAEGRDRAFT_67015</name>
</gene>
<dbReference type="EMBL" id="GG738865">
    <property type="protein sequence ID" value="EFC44946.1"/>
    <property type="molecule type" value="Genomic_DNA"/>
</dbReference>
<proteinExistence type="predicted"/>
<dbReference type="GeneID" id="8853032"/>
<evidence type="ECO:0000313" key="2">
    <source>
        <dbReference type="EMBL" id="EFC44946.1"/>
    </source>
</evidence>
<dbReference type="AlphaFoldDB" id="D2VDR7"/>